<dbReference type="EC" id="3.5.1.4" evidence="4"/>
<dbReference type="FunFam" id="3.90.1300.10:FF:000003">
    <property type="entry name" value="Amidase signature enzyme"/>
    <property type="match status" value="1"/>
</dbReference>
<dbReference type="SUPFAM" id="SSF75304">
    <property type="entry name" value="Amidase signature (AS) enzymes"/>
    <property type="match status" value="1"/>
</dbReference>
<evidence type="ECO:0000256" key="5">
    <source>
        <dbReference type="ARBA" id="ARBA00022801"/>
    </source>
</evidence>
<dbReference type="OrthoDB" id="6428749at2759"/>
<evidence type="ECO:0000256" key="3">
    <source>
        <dbReference type="ARBA" id="ARBA00009199"/>
    </source>
</evidence>
<evidence type="ECO:0000256" key="7">
    <source>
        <dbReference type="SAM" id="Phobius"/>
    </source>
</evidence>
<evidence type="ECO:0000256" key="6">
    <source>
        <dbReference type="SAM" id="MobiDB-lite"/>
    </source>
</evidence>
<dbReference type="PANTHER" id="PTHR46072">
    <property type="entry name" value="AMIDASE-RELATED-RELATED"/>
    <property type="match status" value="1"/>
</dbReference>
<feature type="transmembrane region" description="Helical" evidence="7">
    <location>
        <begin position="983"/>
        <end position="1003"/>
    </location>
</feature>
<dbReference type="GO" id="GO:0016020">
    <property type="term" value="C:membrane"/>
    <property type="evidence" value="ECO:0007669"/>
    <property type="project" value="UniProtKB-SubCell"/>
</dbReference>
<comment type="subcellular location">
    <subcellularLocation>
        <location evidence="2">Membrane</location>
        <topology evidence="2">Multi-pass membrane protein</topology>
    </subcellularLocation>
</comment>
<comment type="similarity">
    <text evidence="3">Belongs to the amidase family.</text>
</comment>
<dbReference type="Proteomes" id="UP000559027">
    <property type="component" value="Unassembled WGS sequence"/>
</dbReference>
<dbReference type="InterPro" id="IPR036928">
    <property type="entry name" value="AS_sf"/>
</dbReference>
<evidence type="ECO:0000256" key="4">
    <source>
        <dbReference type="ARBA" id="ARBA00012922"/>
    </source>
</evidence>
<dbReference type="PROSITE" id="PS00571">
    <property type="entry name" value="AMIDASES"/>
    <property type="match status" value="1"/>
</dbReference>
<feature type="transmembrane region" description="Helical" evidence="7">
    <location>
        <begin position="862"/>
        <end position="880"/>
    </location>
</feature>
<feature type="domain" description="Amidase" evidence="8">
    <location>
        <begin position="57"/>
        <end position="535"/>
    </location>
</feature>
<keyword evidence="7" id="KW-0812">Transmembrane</keyword>
<dbReference type="PANTHER" id="PTHR46072:SF11">
    <property type="entry name" value="AMIDASE-RELATED"/>
    <property type="match status" value="1"/>
</dbReference>
<evidence type="ECO:0000256" key="2">
    <source>
        <dbReference type="ARBA" id="ARBA00004141"/>
    </source>
</evidence>
<keyword evidence="7" id="KW-0472">Membrane</keyword>
<evidence type="ECO:0000313" key="9">
    <source>
        <dbReference type="EMBL" id="KAF5362223.1"/>
    </source>
</evidence>
<name>A0A8H5GC78_9AGAR</name>
<dbReference type="Pfam" id="PF01425">
    <property type="entry name" value="Amidase"/>
    <property type="match status" value="1"/>
</dbReference>
<dbReference type="InterPro" id="IPR011701">
    <property type="entry name" value="MFS"/>
</dbReference>
<feature type="compositionally biased region" description="Basic residues" evidence="6">
    <location>
        <begin position="1466"/>
        <end position="1477"/>
    </location>
</feature>
<feature type="region of interest" description="Disordered" evidence="6">
    <location>
        <begin position="1264"/>
        <end position="1310"/>
    </location>
</feature>
<dbReference type="SUPFAM" id="SSF103473">
    <property type="entry name" value="MFS general substrate transporter"/>
    <property type="match status" value="1"/>
</dbReference>
<comment type="catalytic activity">
    <reaction evidence="1">
        <text>a monocarboxylic acid amide + H2O = a monocarboxylate + NH4(+)</text>
        <dbReference type="Rhea" id="RHEA:12020"/>
        <dbReference type="ChEBI" id="CHEBI:15377"/>
        <dbReference type="ChEBI" id="CHEBI:28938"/>
        <dbReference type="ChEBI" id="CHEBI:35757"/>
        <dbReference type="ChEBI" id="CHEBI:83628"/>
        <dbReference type="EC" id="3.5.1.4"/>
    </reaction>
</comment>
<feature type="transmembrane region" description="Helical" evidence="7">
    <location>
        <begin position="829"/>
        <end position="850"/>
    </location>
</feature>
<dbReference type="GO" id="GO:0004040">
    <property type="term" value="F:amidase activity"/>
    <property type="evidence" value="ECO:0007669"/>
    <property type="project" value="UniProtKB-EC"/>
</dbReference>
<feature type="compositionally biased region" description="Polar residues" evidence="6">
    <location>
        <begin position="1503"/>
        <end position="1513"/>
    </location>
</feature>
<dbReference type="InterPro" id="IPR020556">
    <property type="entry name" value="Amidase_CS"/>
</dbReference>
<dbReference type="Pfam" id="PF07690">
    <property type="entry name" value="MFS_1"/>
    <property type="match status" value="1"/>
</dbReference>
<protein>
    <recommendedName>
        <fullName evidence="4">amidase</fullName>
        <ecNumber evidence="4">3.5.1.4</ecNumber>
    </recommendedName>
</protein>
<organism evidence="9 10">
    <name type="scientific">Leucocoprinus leucothites</name>
    <dbReference type="NCBI Taxonomy" id="201217"/>
    <lineage>
        <taxon>Eukaryota</taxon>
        <taxon>Fungi</taxon>
        <taxon>Dikarya</taxon>
        <taxon>Basidiomycota</taxon>
        <taxon>Agaricomycotina</taxon>
        <taxon>Agaricomycetes</taxon>
        <taxon>Agaricomycetidae</taxon>
        <taxon>Agaricales</taxon>
        <taxon>Agaricineae</taxon>
        <taxon>Agaricaceae</taxon>
        <taxon>Leucocoprinus</taxon>
    </lineage>
</organism>
<feature type="transmembrane region" description="Helical" evidence="7">
    <location>
        <begin position="694"/>
        <end position="717"/>
    </location>
</feature>
<dbReference type="EMBL" id="JAACJO010000002">
    <property type="protein sequence ID" value="KAF5362223.1"/>
    <property type="molecule type" value="Genomic_DNA"/>
</dbReference>
<keyword evidence="10" id="KW-1185">Reference proteome</keyword>
<dbReference type="GO" id="GO:0022857">
    <property type="term" value="F:transmembrane transporter activity"/>
    <property type="evidence" value="ECO:0007669"/>
    <property type="project" value="InterPro"/>
</dbReference>
<evidence type="ECO:0000259" key="8">
    <source>
        <dbReference type="Pfam" id="PF01425"/>
    </source>
</evidence>
<dbReference type="Gene3D" id="1.20.1250.20">
    <property type="entry name" value="MFS general substrate transporter like domains"/>
    <property type="match status" value="1"/>
</dbReference>
<evidence type="ECO:0000256" key="1">
    <source>
        <dbReference type="ARBA" id="ARBA00001311"/>
    </source>
</evidence>
<reference evidence="9 10" key="1">
    <citation type="journal article" date="2020" name="ISME J.">
        <title>Uncovering the hidden diversity of litter-decomposition mechanisms in mushroom-forming fungi.</title>
        <authorList>
            <person name="Floudas D."/>
            <person name="Bentzer J."/>
            <person name="Ahren D."/>
            <person name="Johansson T."/>
            <person name="Persson P."/>
            <person name="Tunlid A."/>
        </authorList>
    </citation>
    <scope>NUCLEOTIDE SEQUENCE [LARGE SCALE GENOMIC DNA]</scope>
    <source>
        <strain evidence="9 10">CBS 146.42</strain>
    </source>
</reference>
<dbReference type="InterPro" id="IPR036259">
    <property type="entry name" value="MFS_trans_sf"/>
</dbReference>
<feature type="transmembrane region" description="Helical" evidence="7">
    <location>
        <begin position="954"/>
        <end position="971"/>
    </location>
</feature>
<feature type="transmembrane region" description="Helical" evidence="7">
    <location>
        <begin position="737"/>
        <end position="756"/>
    </location>
</feature>
<dbReference type="Gene3D" id="3.90.1300.10">
    <property type="entry name" value="Amidase signature (AS) domain"/>
    <property type="match status" value="1"/>
</dbReference>
<keyword evidence="7" id="KW-1133">Transmembrane helix</keyword>
<sequence length="1563" mass="172299">MWPFSSYLIVVKHKRDQRTQALETAPLYTTEHQQFIKATATEIVSRIKSKEWTASQVLEAYIARAKLAQEHTNCLTEVMFDWARERAKALDAEFASTGELKGPLHGVPMSIKEQFEITGYDTSVGFTTWANNPAKTNSDIVDILLDAGAVPFVKTNIPQTMFAFECSNPLWGRTTNPYSDKYTPGGSSGGEGAILAMDGSALGIGTDIGGSLRIPAAYCGIYSLKPSTQRVSLGGAKGPNPGFEGIRSVAGPMGRSVADLELAARTIFGVQGRNHEVAPISFRETVLQSKLKFDGFVKASPACKRAVLETVEALRKQGHECVEVEIPSAIKAFNIFAGISSADGYKTMLSHIGPDPREPALRLVSITPKLPGFIRGFLAWIIETVVGDELFASSMRSVGPKPVHEYHAFVAQRDAFTRDLYKEVWEKHGIDGIIAPVQAVPQLPHGGCNNFLPIAGATTYWNLVDHPVGIIPVSRVDSKKDQVTDEWWKETGHGSKILEKGLFGGNKPLYNPEQTHGMPIAIQVVGQRWEDEKVLAMMKVVDTTLGLDRGFGPEWRTDESLSDTSACPQLTFPLKEITLYSTATYVRGLTRSPADWNNGLSDVNNQANSNPSSSARCLRELYIGPLSTHLLARLIADYSLLFWMQTNFSNYDTSACWQGFQNQPPAAVPPLNFDDHTAIFPEHGQRGGGMRHRLFLSHPVTQVTLLGFVCFLTVGSFNGLMGLGAAGQADSTISDNALTVVYVAFAITAFFAGPITNILGARLTLFIGSMGYALHIGAYLAMNIHPSASTFVVVTGAILGMCAAFSWTAQGALMLAYPTEERKGRFVSIFWSIYNLGGVVGASIPLSANFHSKANSISRETYIAFLVMACGAILLPFLMANPQKMSRTDGSKITMNSQTSIKAELLGFFQAIKADPCILVLFPMFLASNWYYTWQMNDYNGARFDIRARSLNNLIYWVVQIVSSAFVGWLLDIRGVCRRTRALTSWALLLTMVIAIHVWAYFYQREYTRGSVLTIKVGIQDPAYVGSAVFYASCAFTGAAWQIITYWILGALSNDPRKLAYFTGLHNSVQSVGAAIVWRLDAVKVPFFLPNSLLSFMSLDQNLFTLQFTPHKDYPNVIDLVDPSGVLHYRKQRIASPEYKIEVYDPLSESLLVTATAPSATSKTKVLELNNPTQIVELKYTGTISFRWGFKWEEHDFEWKREECFMLRKPDPPVLVAVTKEPSGKLKTSTVQILDYNLNRFDINDRKGLEILILTSLMTFSDSNEAHHTPATTPPATVSKEPKSISSNDNTKPSTSEGVPKPPPKPPVKTGVDRIAELQAIRGEYNEVTVEDEGSVDDYAQYCSNLLNDDAMLFVTVKSAEAIHVPKVLQVVEETKRIRHKAGLSDEEELHQYVLYDTKPEKKGPRIINLDDNDKDKNKNKYIPPNSLTIHLSKIPMPELQPKAQQGADGKRAPARAPSPPSVHQSKTKNGKNKLSRSSKDMLSHPPVNHPNKPQYKPPSPNHQPQFLASYQGQPGAMNSRPPPSSSPRPYSGPSHPPPSPSAQNSNQSKPGVVTSLFDRLRR</sequence>
<accession>A0A8H5GC78</accession>
<feature type="transmembrane region" description="Helical" evidence="7">
    <location>
        <begin position="917"/>
        <end position="934"/>
    </location>
</feature>
<feature type="transmembrane region" description="Helical" evidence="7">
    <location>
        <begin position="1023"/>
        <end position="1049"/>
    </location>
</feature>
<proteinExistence type="inferred from homology"/>
<feature type="transmembrane region" description="Helical" evidence="7">
    <location>
        <begin position="763"/>
        <end position="782"/>
    </location>
</feature>
<gene>
    <name evidence="9" type="ORF">D9756_002503</name>
</gene>
<comment type="caution">
    <text evidence="9">The sequence shown here is derived from an EMBL/GenBank/DDBJ whole genome shotgun (WGS) entry which is preliminary data.</text>
</comment>
<feature type="transmembrane region" description="Helical" evidence="7">
    <location>
        <begin position="788"/>
        <end position="817"/>
    </location>
</feature>
<keyword evidence="5" id="KW-0378">Hydrolase</keyword>
<dbReference type="InterPro" id="IPR023631">
    <property type="entry name" value="Amidase_dom"/>
</dbReference>
<evidence type="ECO:0000313" key="10">
    <source>
        <dbReference type="Proteomes" id="UP000559027"/>
    </source>
</evidence>
<feature type="region of interest" description="Disordered" evidence="6">
    <location>
        <begin position="1403"/>
        <end position="1563"/>
    </location>
</feature>
<feature type="compositionally biased region" description="Polar residues" evidence="6">
    <location>
        <begin position="1284"/>
        <end position="1297"/>
    </location>
</feature>